<protein>
    <recommendedName>
        <fullName evidence="16">Cytochrome 82C4</fullName>
    </recommendedName>
</protein>
<comment type="similarity">
    <text evidence="12">Belongs to the cytochrome P450 family.</text>
</comment>
<keyword evidence="15" id="KW-1185">Reference proteome</keyword>
<feature type="transmembrane region" description="Helical" evidence="13">
    <location>
        <begin position="6"/>
        <end position="21"/>
    </location>
</feature>
<name>A0A2G2WN04_CAPBA</name>
<organism evidence="14 15">
    <name type="scientific">Capsicum baccatum</name>
    <name type="common">Peruvian pepper</name>
    <dbReference type="NCBI Taxonomy" id="33114"/>
    <lineage>
        <taxon>Eukaryota</taxon>
        <taxon>Viridiplantae</taxon>
        <taxon>Streptophyta</taxon>
        <taxon>Embryophyta</taxon>
        <taxon>Tracheophyta</taxon>
        <taxon>Spermatophyta</taxon>
        <taxon>Magnoliopsida</taxon>
        <taxon>eudicotyledons</taxon>
        <taxon>Gunneridae</taxon>
        <taxon>Pentapetalae</taxon>
        <taxon>asterids</taxon>
        <taxon>lamiids</taxon>
        <taxon>Solanales</taxon>
        <taxon>Solanaceae</taxon>
        <taxon>Solanoideae</taxon>
        <taxon>Capsiceae</taxon>
        <taxon>Capsicum</taxon>
    </lineage>
</organism>
<dbReference type="SUPFAM" id="SSF48264">
    <property type="entry name" value="Cytochrome P450"/>
    <property type="match status" value="1"/>
</dbReference>
<dbReference type="PRINTS" id="PR00385">
    <property type="entry name" value="P450"/>
</dbReference>
<evidence type="ECO:0000256" key="1">
    <source>
        <dbReference type="ARBA" id="ARBA00001971"/>
    </source>
</evidence>
<evidence type="ECO:0008006" key="16">
    <source>
        <dbReference type="Google" id="ProtNLM"/>
    </source>
</evidence>
<dbReference type="GO" id="GO:0016020">
    <property type="term" value="C:membrane"/>
    <property type="evidence" value="ECO:0007669"/>
    <property type="project" value="UniProtKB-SubCell"/>
</dbReference>
<dbReference type="PANTHER" id="PTHR47947">
    <property type="entry name" value="CYTOCHROME P450 82C3-RELATED"/>
    <property type="match status" value="1"/>
</dbReference>
<evidence type="ECO:0000256" key="10">
    <source>
        <dbReference type="ARBA" id="ARBA00023136"/>
    </source>
</evidence>
<keyword evidence="9 12" id="KW-0503">Monooxygenase</keyword>
<keyword evidence="7 12" id="KW-0560">Oxidoreductase</keyword>
<evidence type="ECO:0000256" key="9">
    <source>
        <dbReference type="ARBA" id="ARBA00023033"/>
    </source>
</evidence>
<dbReference type="Proteomes" id="UP000224567">
    <property type="component" value="Unassembled WGS sequence"/>
</dbReference>
<dbReference type="GO" id="GO:0020037">
    <property type="term" value="F:heme binding"/>
    <property type="evidence" value="ECO:0007669"/>
    <property type="project" value="InterPro"/>
</dbReference>
<keyword evidence="4 13" id="KW-0812">Transmembrane</keyword>
<dbReference type="FunFam" id="1.10.630.10:FF:000026">
    <property type="entry name" value="Cytochrome P450 82C4"/>
    <property type="match status" value="1"/>
</dbReference>
<evidence type="ECO:0000313" key="14">
    <source>
        <dbReference type="EMBL" id="PHT46626.1"/>
    </source>
</evidence>
<evidence type="ECO:0000256" key="3">
    <source>
        <dbReference type="ARBA" id="ARBA00022617"/>
    </source>
</evidence>
<proteinExistence type="inferred from homology"/>
<dbReference type="PRINTS" id="PR00463">
    <property type="entry name" value="EP450I"/>
</dbReference>
<sequence length="517" mass="59621">MVQFLQIVAIFLIFISLYMLWKTKFQAKNSTKLKNLPPEIPGAYFPIGHLYLFISQTHLALILANLADKYGPIFTIRLGIHRAIIVSNWEIVKECFTTNDKELAGRPASSAGIYLGYNNAAFGFADYGPYWRSIRKLVLLEVLSSKRLEQFKHVRVTEVETNIKELYSSIMKSGNGPTRVNMSEWFEQLTLNVIMKMITGKRYKTEDEAGRHFTRTTKEYMYESVQFVLSDVIPLPFLKWFDFQGRIKSMKRLSQEMDKIVESWVDEHLMKRDLAKDDDQDFIDVMLSKIDEQVMYGHTRETIIKATILNIILAGSDTTSIHLTWLLSLLLNNKHAIFQAQEEIDMKIGKARWVEECDIKNLVYLQAIVKEALRLYPPGPLAIPHTAMEDCIVAGYRVPKGTRLMVNVWKLHRDPQIWSDSEKFMPERFLRRHGEFDFSGQNFEFIPFGSGRRSCPGITFAMQVTHLTLARLLQGFNFSTLGDIPIDMTEGNSITLPKANPLEVLVMPRLAHVLYQF</sequence>
<dbReference type="EMBL" id="MLFT02000006">
    <property type="protein sequence ID" value="PHT46626.1"/>
    <property type="molecule type" value="Genomic_DNA"/>
</dbReference>
<reference evidence="15" key="2">
    <citation type="journal article" date="2017" name="J. Anim. Genet.">
        <title>Multiple reference genome sequences of hot pepper reveal the massive evolution of plant disease resistance genes by retroduplication.</title>
        <authorList>
            <person name="Kim S."/>
            <person name="Park J."/>
            <person name="Yeom S.-I."/>
            <person name="Kim Y.-M."/>
            <person name="Seo E."/>
            <person name="Kim K.-T."/>
            <person name="Kim M.-S."/>
            <person name="Lee J.M."/>
            <person name="Cheong K."/>
            <person name="Shin H.-S."/>
            <person name="Kim S.-B."/>
            <person name="Han K."/>
            <person name="Lee J."/>
            <person name="Park M."/>
            <person name="Lee H.-A."/>
            <person name="Lee H.-Y."/>
            <person name="Lee Y."/>
            <person name="Oh S."/>
            <person name="Lee J.H."/>
            <person name="Choi E."/>
            <person name="Choi E."/>
            <person name="Lee S.E."/>
            <person name="Jeon J."/>
            <person name="Kim H."/>
            <person name="Choi G."/>
            <person name="Song H."/>
            <person name="Lee J."/>
            <person name="Lee S.-C."/>
            <person name="Kwon J.-K."/>
            <person name="Lee H.-Y."/>
            <person name="Koo N."/>
            <person name="Hong Y."/>
            <person name="Kim R.W."/>
            <person name="Kang W.-H."/>
            <person name="Huh J.H."/>
            <person name="Kang B.-C."/>
            <person name="Yang T.-J."/>
            <person name="Lee Y.-H."/>
            <person name="Bennetzen J.L."/>
            <person name="Choi D."/>
        </authorList>
    </citation>
    <scope>NUCLEOTIDE SEQUENCE [LARGE SCALE GENOMIC DNA]</scope>
    <source>
        <strain evidence="15">cv. PBC81</strain>
    </source>
</reference>
<dbReference type="Gene3D" id="1.10.630.10">
    <property type="entry name" value="Cytochrome P450"/>
    <property type="match status" value="1"/>
</dbReference>
<evidence type="ECO:0000256" key="6">
    <source>
        <dbReference type="ARBA" id="ARBA00022989"/>
    </source>
</evidence>
<evidence type="ECO:0000256" key="7">
    <source>
        <dbReference type="ARBA" id="ARBA00023002"/>
    </source>
</evidence>
<feature type="transmembrane region" description="Helical" evidence="13">
    <location>
        <begin position="42"/>
        <end position="67"/>
    </location>
</feature>
<dbReference type="InterPro" id="IPR017972">
    <property type="entry name" value="Cyt_P450_CS"/>
</dbReference>
<feature type="binding site" description="axial binding residue" evidence="11">
    <location>
        <position position="455"/>
    </location>
    <ligand>
        <name>heme</name>
        <dbReference type="ChEBI" id="CHEBI:30413"/>
    </ligand>
    <ligandPart>
        <name>Fe</name>
        <dbReference type="ChEBI" id="CHEBI:18248"/>
    </ligandPart>
</feature>
<gene>
    <name evidence="14" type="ORF">CQW23_15784</name>
</gene>
<dbReference type="GO" id="GO:0016705">
    <property type="term" value="F:oxidoreductase activity, acting on paired donors, with incorporation or reduction of molecular oxygen"/>
    <property type="evidence" value="ECO:0007669"/>
    <property type="project" value="InterPro"/>
</dbReference>
<dbReference type="GO" id="GO:0005506">
    <property type="term" value="F:iron ion binding"/>
    <property type="evidence" value="ECO:0007669"/>
    <property type="project" value="InterPro"/>
</dbReference>
<dbReference type="AlphaFoldDB" id="A0A2G2WN04"/>
<evidence type="ECO:0000256" key="8">
    <source>
        <dbReference type="ARBA" id="ARBA00023004"/>
    </source>
</evidence>
<dbReference type="Pfam" id="PF00067">
    <property type="entry name" value="p450"/>
    <property type="match status" value="1"/>
</dbReference>
<dbReference type="GO" id="GO:0004497">
    <property type="term" value="F:monooxygenase activity"/>
    <property type="evidence" value="ECO:0007669"/>
    <property type="project" value="UniProtKB-KW"/>
</dbReference>
<dbReference type="PANTHER" id="PTHR47947:SF1">
    <property type="entry name" value="CYTOCHROME P450 82E3"/>
    <property type="match status" value="1"/>
</dbReference>
<evidence type="ECO:0000256" key="13">
    <source>
        <dbReference type="SAM" id="Phobius"/>
    </source>
</evidence>
<evidence type="ECO:0000256" key="11">
    <source>
        <dbReference type="PIRSR" id="PIRSR602401-1"/>
    </source>
</evidence>
<evidence type="ECO:0000256" key="4">
    <source>
        <dbReference type="ARBA" id="ARBA00022692"/>
    </source>
</evidence>
<evidence type="ECO:0000256" key="2">
    <source>
        <dbReference type="ARBA" id="ARBA00004167"/>
    </source>
</evidence>
<reference evidence="14 15" key="1">
    <citation type="journal article" date="2017" name="Genome Biol.">
        <title>New reference genome sequences of hot pepper reveal the massive evolution of plant disease-resistance genes by retroduplication.</title>
        <authorList>
            <person name="Kim S."/>
            <person name="Park J."/>
            <person name="Yeom S.I."/>
            <person name="Kim Y.M."/>
            <person name="Seo E."/>
            <person name="Kim K.T."/>
            <person name="Kim M.S."/>
            <person name="Lee J.M."/>
            <person name="Cheong K."/>
            <person name="Shin H.S."/>
            <person name="Kim S.B."/>
            <person name="Han K."/>
            <person name="Lee J."/>
            <person name="Park M."/>
            <person name="Lee H.A."/>
            <person name="Lee H.Y."/>
            <person name="Lee Y."/>
            <person name="Oh S."/>
            <person name="Lee J.H."/>
            <person name="Choi E."/>
            <person name="Choi E."/>
            <person name="Lee S.E."/>
            <person name="Jeon J."/>
            <person name="Kim H."/>
            <person name="Choi G."/>
            <person name="Song H."/>
            <person name="Lee J."/>
            <person name="Lee S.C."/>
            <person name="Kwon J.K."/>
            <person name="Lee H.Y."/>
            <person name="Koo N."/>
            <person name="Hong Y."/>
            <person name="Kim R.W."/>
            <person name="Kang W.H."/>
            <person name="Huh J.H."/>
            <person name="Kang B.C."/>
            <person name="Yang T.J."/>
            <person name="Lee Y.H."/>
            <person name="Bennetzen J.L."/>
            <person name="Choi D."/>
        </authorList>
    </citation>
    <scope>NUCLEOTIDE SEQUENCE [LARGE SCALE GENOMIC DNA]</scope>
    <source>
        <strain evidence="15">cv. PBC81</strain>
    </source>
</reference>
<dbReference type="OrthoDB" id="1055148at2759"/>
<evidence type="ECO:0000256" key="12">
    <source>
        <dbReference type="RuleBase" id="RU000461"/>
    </source>
</evidence>
<comment type="cofactor">
    <cofactor evidence="1 11">
        <name>heme</name>
        <dbReference type="ChEBI" id="CHEBI:30413"/>
    </cofactor>
</comment>
<dbReference type="PROSITE" id="PS00086">
    <property type="entry name" value="CYTOCHROME_P450"/>
    <property type="match status" value="1"/>
</dbReference>
<evidence type="ECO:0000313" key="15">
    <source>
        <dbReference type="Proteomes" id="UP000224567"/>
    </source>
</evidence>
<accession>A0A2G2WN04</accession>
<dbReference type="STRING" id="33114.A0A2G2WN04"/>
<comment type="caution">
    <text evidence="14">The sequence shown here is derived from an EMBL/GenBank/DDBJ whole genome shotgun (WGS) entry which is preliminary data.</text>
</comment>
<dbReference type="InterPro" id="IPR050651">
    <property type="entry name" value="Plant_Cytochrome_P450_Monoox"/>
</dbReference>
<dbReference type="InterPro" id="IPR036396">
    <property type="entry name" value="Cyt_P450_sf"/>
</dbReference>
<comment type="subcellular location">
    <subcellularLocation>
        <location evidence="2">Membrane</location>
        <topology evidence="2">Single-pass membrane protein</topology>
    </subcellularLocation>
</comment>
<evidence type="ECO:0000256" key="5">
    <source>
        <dbReference type="ARBA" id="ARBA00022723"/>
    </source>
</evidence>
<keyword evidence="6 13" id="KW-1133">Transmembrane helix</keyword>
<dbReference type="CDD" id="cd20654">
    <property type="entry name" value="CYP82"/>
    <property type="match status" value="1"/>
</dbReference>
<dbReference type="InterPro" id="IPR001128">
    <property type="entry name" value="Cyt_P450"/>
</dbReference>
<keyword evidence="5 11" id="KW-0479">Metal-binding</keyword>
<keyword evidence="8 11" id="KW-0408">Iron</keyword>
<dbReference type="InterPro" id="IPR002401">
    <property type="entry name" value="Cyt_P450_E_grp-I"/>
</dbReference>
<keyword evidence="10 13" id="KW-0472">Membrane</keyword>
<keyword evidence="3 11" id="KW-0349">Heme</keyword>